<gene>
    <name evidence="3" type="ORF">ABNW52_04240</name>
</gene>
<proteinExistence type="predicted"/>
<comment type="subunit">
    <text evidence="1">Homodimer.</text>
</comment>
<evidence type="ECO:0000259" key="2">
    <source>
        <dbReference type="PROSITE" id="PS51502"/>
    </source>
</evidence>
<organism evidence="3 4">
    <name type="scientific">Vogesella oryzagri</name>
    <dbReference type="NCBI Taxonomy" id="3160864"/>
    <lineage>
        <taxon>Bacteria</taxon>
        <taxon>Pseudomonadati</taxon>
        <taxon>Pseudomonadota</taxon>
        <taxon>Betaproteobacteria</taxon>
        <taxon>Neisseriales</taxon>
        <taxon>Chromobacteriaceae</taxon>
        <taxon>Vogesella</taxon>
    </lineage>
</organism>
<evidence type="ECO:0000313" key="4">
    <source>
        <dbReference type="Proteomes" id="UP001433638"/>
    </source>
</evidence>
<dbReference type="SUPFAM" id="SSF54909">
    <property type="entry name" value="Dimeric alpha+beta barrel"/>
    <property type="match status" value="1"/>
</dbReference>
<dbReference type="RefSeq" id="WP_349584460.1">
    <property type="nucleotide sequence ID" value="NZ_JBEFLD010000002.1"/>
</dbReference>
<dbReference type="PROSITE" id="PS51502">
    <property type="entry name" value="S_R_A_B_BARREL"/>
    <property type="match status" value="1"/>
</dbReference>
<evidence type="ECO:0000256" key="1">
    <source>
        <dbReference type="ARBA" id="ARBA00011738"/>
    </source>
</evidence>
<dbReference type="EMBL" id="JBEFLD010000002">
    <property type="protein sequence ID" value="MEQ6289819.1"/>
    <property type="molecule type" value="Genomic_DNA"/>
</dbReference>
<reference evidence="3" key="1">
    <citation type="submission" date="2024-06" db="EMBL/GenBank/DDBJ databases">
        <title>Genome sequence of Vogesella sp. MAHUQ-64.</title>
        <authorList>
            <person name="Huq M.A."/>
        </authorList>
    </citation>
    <scope>NUCLEOTIDE SEQUENCE</scope>
    <source>
        <strain evidence="3">MAHUQ-64</strain>
    </source>
</reference>
<dbReference type="Pfam" id="PF07876">
    <property type="entry name" value="Dabb"/>
    <property type="match status" value="1"/>
</dbReference>
<accession>A0ABV1M0R5</accession>
<comment type="caution">
    <text evidence="3">The sequence shown here is derived from an EMBL/GenBank/DDBJ whole genome shotgun (WGS) entry which is preliminary data.</text>
</comment>
<dbReference type="Gene3D" id="3.30.70.100">
    <property type="match status" value="1"/>
</dbReference>
<dbReference type="InterPro" id="IPR013097">
    <property type="entry name" value="Dabb"/>
</dbReference>
<evidence type="ECO:0000313" key="3">
    <source>
        <dbReference type="EMBL" id="MEQ6289819.1"/>
    </source>
</evidence>
<dbReference type="SMART" id="SM00886">
    <property type="entry name" value="Dabb"/>
    <property type="match status" value="1"/>
</dbReference>
<dbReference type="InterPro" id="IPR044662">
    <property type="entry name" value="HS1/DABB1-like"/>
</dbReference>
<protein>
    <submittedName>
        <fullName evidence="3">Dabb family protein</fullName>
    </submittedName>
</protein>
<feature type="domain" description="Stress-response A/B barrel" evidence="2">
    <location>
        <begin position="2"/>
        <end position="96"/>
    </location>
</feature>
<keyword evidence="4" id="KW-1185">Reference proteome</keyword>
<sequence length="103" mass="10999">MLHHIVLFRFHDHIDAAAIAAVEADFAALVAATGVVRDFCHGPDISVEGLAQGYSHAWLLQFAGPAERDVYLVHPAHQQFVASVQPLLAAALVFDFADAAPAV</sequence>
<dbReference type="PANTHER" id="PTHR33178">
    <property type="match status" value="1"/>
</dbReference>
<dbReference type="InterPro" id="IPR011008">
    <property type="entry name" value="Dimeric_a/b-barrel"/>
</dbReference>
<dbReference type="PANTHER" id="PTHR33178:SF10">
    <property type="entry name" value="STRESS-RESPONSE A_B BARREL DOMAIN-CONTAINING PROTEIN"/>
    <property type="match status" value="1"/>
</dbReference>
<dbReference type="Proteomes" id="UP001433638">
    <property type="component" value="Unassembled WGS sequence"/>
</dbReference>
<name>A0ABV1M0R5_9NEIS</name>